<accession>A0A086AG97</accession>
<dbReference type="Proteomes" id="UP000028709">
    <property type="component" value="Unassembled WGS sequence"/>
</dbReference>
<dbReference type="OrthoDB" id="1464881at2"/>
<dbReference type="InterPro" id="IPR037891">
    <property type="entry name" value="Cdil-like_sf"/>
</dbReference>
<dbReference type="AlphaFoldDB" id="A0A086AG97"/>
<protein>
    <submittedName>
        <fullName evidence="1">Uncharacterized protein</fullName>
    </submittedName>
</protein>
<dbReference type="EMBL" id="JPRJ01000055">
    <property type="protein sequence ID" value="KFF15711.1"/>
    <property type="molecule type" value="Genomic_DNA"/>
</dbReference>
<gene>
    <name evidence="1" type="ORF">IQ37_18430</name>
</gene>
<evidence type="ECO:0000313" key="1">
    <source>
        <dbReference type="EMBL" id="KFF15711.1"/>
    </source>
</evidence>
<keyword evidence="2" id="KW-1185">Reference proteome</keyword>
<name>A0A086AG97_9FLAO</name>
<evidence type="ECO:0000313" key="2">
    <source>
        <dbReference type="Proteomes" id="UP000028709"/>
    </source>
</evidence>
<organism evidence="1 2">
    <name type="scientific">Chryseobacterium piperi</name>
    <dbReference type="NCBI Taxonomy" id="558152"/>
    <lineage>
        <taxon>Bacteria</taxon>
        <taxon>Pseudomonadati</taxon>
        <taxon>Bacteroidota</taxon>
        <taxon>Flavobacteriia</taxon>
        <taxon>Flavobacteriales</taxon>
        <taxon>Weeksellaceae</taxon>
        <taxon>Chryseobacterium group</taxon>
        <taxon>Chryseobacterium</taxon>
    </lineage>
</organism>
<proteinExistence type="predicted"/>
<dbReference type="SUPFAM" id="SSF160207">
    <property type="entry name" value="NMB0488-like"/>
    <property type="match status" value="1"/>
</dbReference>
<reference evidence="1 2" key="1">
    <citation type="submission" date="2014-07" db="EMBL/GenBank/DDBJ databases">
        <title>Genome of Chryseobacterium piperi CTM.</title>
        <authorList>
            <person name="Pipes S.E."/>
            <person name="Stropko S.J."/>
            <person name="Newman J.D."/>
        </authorList>
    </citation>
    <scope>NUCLEOTIDE SEQUENCE [LARGE SCALE GENOMIC DNA]</scope>
    <source>
        <strain evidence="1 2">CTM</strain>
    </source>
</reference>
<sequence length="145" mass="16574">MKACKIYKTKENYKIITLYKTDTGTYVSDTPIFIISISDDTEELGKRVAESLAASKLISYPKENISKKVLKEMKESSFKKLYSNSISCGLFLDKEKLEVIPYKCIDPEKGLDEDSERIQYFDYGKIDEIELGGIISKILNESIFL</sequence>
<comment type="caution">
    <text evidence="1">The sequence shown here is derived from an EMBL/GenBank/DDBJ whole genome shotgun (WGS) entry which is preliminary data.</text>
</comment>
<dbReference type="RefSeq" id="WP_034687743.1">
    <property type="nucleotide sequence ID" value="NZ_CP023049.2"/>
</dbReference>
<dbReference type="KEGG" id="cpip:CJF12_06445"/>